<dbReference type="KEGG" id="ahel:Q31a_61440"/>
<keyword evidence="1" id="KW-0472">Membrane</keyword>
<dbReference type="AlphaFoldDB" id="A0A518GGM5"/>
<evidence type="ECO:0000256" key="1">
    <source>
        <dbReference type="SAM" id="Phobius"/>
    </source>
</evidence>
<sequence>MNDSKPKPPSEFERLEEEPELSLVAEFWIFIKENKAWWMVPILLVLGLIGALVVLGSTGAAPFIYTIF</sequence>
<feature type="transmembrane region" description="Helical" evidence="1">
    <location>
        <begin position="36"/>
        <end position="65"/>
    </location>
</feature>
<name>A0A518GGM5_9BACT</name>
<gene>
    <name evidence="2" type="ORF">Q31a_61440</name>
</gene>
<dbReference type="RefSeq" id="WP_145085610.1">
    <property type="nucleotide sequence ID" value="NZ_CP036298.1"/>
</dbReference>
<keyword evidence="1" id="KW-0812">Transmembrane</keyword>
<dbReference type="Proteomes" id="UP000318017">
    <property type="component" value="Chromosome"/>
</dbReference>
<keyword evidence="3" id="KW-1185">Reference proteome</keyword>
<dbReference type="InterPro" id="IPR046031">
    <property type="entry name" value="DUF5989"/>
</dbReference>
<proteinExistence type="predicted"/>
<protein>
    <submittedName>
        <fullName evidence="2">Uncharacterized protein</fullName>
    </submittedName>
</protein>
<evidence type="ECO:0000313" key="3">
    <source>
        <dbReference type="Proteomes" id="UP000318017"/>
    </source>
</evidence>
<organism evidence="2 3">
    <name type="scientific">Aureliella helgolandensis</name>
    <dbReference type="NCBI Taxonomy" id="2527968"/>
    <lineage>
        <taxon>Bacteria</taxon>
        <taxon>Pseudomonadati</taxon>
        <taxon>Planctomycetota</taxon>
        <taxon>Planctomycetia</taxon>
        <taxon>Pirellulales</taxon>
        <taxon>Pirellulaceae</taxon>
        <taxon>Aureliella</taxon>
    </lineage>
</organism>
<reference evidence="2 3" key="1">
    <citation type="submission" date="2019-02" db="EMBL/GenBank/DDBJ databases">
        <title>Deep-cultivation of Planctomycetes and their phenomic and genomic characterization uncovers novel biology.</title>
        <authorList>
            <person name="Wiegand S."/>
            <person name="Jogler M."/>
            <person name="Boedeker C."/>
            <person name="Pinto D."/>
            <person name="Vollmers J."/>
            <person name="Rivas-Marin E."/>
            <person name="Kohn T."/>
            <person name="Peeters S.H."/>
            <person name="Heuer A."/>
            <person name="Rast P."/>
            <person name="Oberbeckmann S."/>
            <person name="Bunk B."/>
            <person name="Jeske O."/>
            <person name="Meyerdierks A."/>
            <person name="Storesund J.E."/>
            <person name="Kallscheuer N."/>
            <person name="Luecker S."/>
            <person name="Lage O.M."/>
            <person name="Pohl T."/>
            <person name="Merkel B.J."/>
            <person name="Hornburger P."/>
            <person name="Mueller R.-W."/>
            <person name="Bruemmer F."/>
            <person name="Labrenz M."/>
            <person name="Spormann A.M."/>
            <person name="Op den Camp H."/>
            <person name="Overmann J."/>
            <person name="Amann R."/>
            <person name="Jetten M.S.M."/>
            <person name="Mascher T."/>
            <person name="Medema M.H."/>
            <person name="Devos D.P."/>
            <person name="Kaster A.-K."/>
            <person name="Ovreas L."/>
            <person name="Rohde M."/>
            <person name="Galperin M.Y."/>
            <person name="Jogler C."/>
        </authorList>
    </citation>
    <scope>NUCLEOTIDE SEQUENCE [LARGE SCALE GENOMIC DNA]</scope>
    <source>
        <strain evidence="2 3">Q31a</strain>
    </source>
</reference>
<dbReference type="Pfam" id="PF19451">
    <property type="entry name" value="DUF5989"/>
    <property type="match status" value="1"/>
</dbReference>
<accession>A0A518GGM5</accession>
<evidence type="ECO:0000313" key="2">
    <source>
        <dbReference type="EMBL" id="QDV27751.1"/>
    </source>
</evidence>
<dbReference type="EMBL" id="CP036298">
    <property type="protein sequence ID" value="QDV27751.1"/>
    <property type="molecule type" value="Genomic_DNA"/>
</dbReference>
<keyword evidence="1" id="KW-1133">Transmembrane helix</keyword>